<evidence type="ECO:0000313" key="2">
    <source>
        <dbReference type="EMBL" id="RLE54113.1"/>
    </source>
</evidence>
<dbReference type="EMBL" id="QMRA01000034">
    <property type="protein sequence ID" value="RLE54113.1"/>
    <property type="molecule type" value="Genomic_DNA"/>
</dbReference>
<dbReference type="Gene3D" id="3.30.300.100">
    <property type="entry name" value="MTH677-like"/>
    <property type="match status" value="1"/>
</dbReference>
<reference evidence="2 3" key="1">
    <citation type="submission" date="2018-06" db="EMBL/GenBank/DDBJ databases">
        <title>Extensive metabolic versatility and redundancy in microbially diverse, dynamic hydrothermal sediments.</title>
        <authorList>
            <person name="Dombrowski N."/>
            <person name="Teske A."/>
            <person name="Baker B.J."/>
        </authorList>
    </citation>
    <scope>NUCLEOTIDE SEQUENCE [LARGE SCALE GENOMIC DNA]</scope>
    <source>
        <strain evidence="2">B20_G2</strain>
    </source>
</reference>
<dbReference type="Pfam" id="PF11419">
    <property type="entry name" value="DUF3194"/>
    <property type="match status" value="1"/>
</dbReference>
<name>A0A497F374_9CREN</name>
<evidence type="ECO:0000256" key="1">
    <source>
        <dbReference type="ARBA" id="ARBA00008515"/>
    </source>
</evidence>
<feature type="non-terminal residue" evidence="2">
    <location>
        <position position="1"/>
    </location>
</feature>
<evidence type="ECO:0008006" key="4">
    <source>
        <dbReference type="Google" id="ProtNLM"/>
    </source>
</evidence>
<sequence>QIAGVCQVGELAARKVILSRIPKRAILDLNITVEAVVEESLIFTVDVDVTLSPFYKVDVDSIVEEAVDEAFKAIEERLRELSCNAGEEA</sequence>
<comment type="caution">
    <text evidence="2">The sequence shown here is derived from an EMBL/GenBank/DDBJ whole genome shotgun (WGS) entry which is preliminary data.</text>
</comment>
<evidence type="ECO:0000313" key="3">
    <source>
        <dbReference type="Proteomes" id="UP000269499"/>
    </source>
</evidence>
<proteinExistence type="inferred from homology"/>
<protein>
    <recommendedName>
        <fullName evidence="4">DUF3194 domain-containing protein</fullName>
    </recommendedName>
</protein>
<organism evidence="2 3">
    <name type="scientific">Thermoproteota archaeon</name>
    <dbReference type="NCBI Taxonomy" id="2056631"/>
    <lineage>
        <taxon>Archaea</taxon>
        <taxon>Thermoproteota</taxon>
    </lineage>
</organism>
<comment type="similarity">
    <text evidence="1">Belongs to the UPF0440 family.</text>
</comment>
<gene>
    <name evidence="2" type="ORF">DRJ26_02300</name>
</gene>
<dbReference type="AlphaFoldDB" id="A0A497F374"/>
<dbReference type="Proteomes" id="UP000269499">
    <property type="component" value="Unassembled WGS sequence"/>
</dbReference>
<dbReference type="InterPro" id="IPR024502">
    <property type="entry name" value="DUF3194"/>
</dbReference>
<dbReference type="SUPFAM" id="SSF110783">
    <property type="entry name" value="Hypothetical protein MTH677"/>
    <property type="match status" value="1"/>
</dbReference>
<accession>A0A497F374</accession>
<dbReference type="InterPro" id="IPR035954">
    <property type="entry name" value="MTH677-like_sf"/>
</dbReference>